<evidence type="ECO:0000313" key="1">
    <source>
        <dbReference type="EMBL" id="KAA0696107.1"/>
    </source>
</evidence>
<organism evidence="1 2">
    <name type="scientific">Halopseudomonas laoshanensis</name>
    <dbReference type="NCBI Taxonomy" id="2268758"/>
    <lineage>
        <taxon>Bacteria</taxon>
        <taxon>Pseudomonadati</taxon>
        <taxon>Pseudomonadota</taxon>
        <taxon>Gammaproteobacteria</taxon>
        <taxon>Pseudomonadales</taxon>
        <taxon>Pseudomonadaceae</taxon>
        <taxon>Halopseudomonas</taxon>
    </lineage>
</organism>
<name>A0A7V7GVF5_9GAMM</name>
<gene>
    <name evidence="1" type="ORF">DT594_01735</name>
</gene>
<protein>
    <submittedName>
        <fullName evidence="1">Uncharacterized protein</fullName>
    </submittedName>
</protein>
<dbReference type="RefSeq" id="WP_149331095.1">
    <property type="nucleotide sequence ID" value="NZ_QOVF01000001.1"/>
</dbReference>
<dbReference type="OrthoDB" id="6638236at2"/>
<comment type="caution">
    <text evidence="1">The sequence shown here is derived from an EMBL/GenBank/DDBJ whole genome shotgun (WGS) entry which is preliminary data.</text>
</comment>
<reference evidence="1 2" key="1">
    <citation type="submission" date="2018-07" db="EMBL/GenBank/DDBJ databases">
        <title>Pseudomonas laoshanensis sp. nov., isolated from soil.</title>
        <authorList>
            <person name="Sun J."/>
            <person name="Yu L."/>
            <person name="Wang M."/>
            <person name="Zhang C."/>
        </authorList>
    </citation>
    <scope>NUCLEOTIDE SEQUENCE [LARGE SCALE GENOMIC DNA]</scope>
    <source>
        <strain evidence="1 2">Y22</strain>
    </source>
</reference>
<keyword evidence="2" id="KW-1185">Reference proteome</keyword>
<proteinExistence type="predicted"/>
<dbReference type="AlphaFoldDB" id="A0A7V7GVF5"/>
<evidence type="ECO:0000313" key="2">
    <source>
        <dbReference type="Proteomes" id="UP000463138"/>
    </source>
</evidence>
<dbReference type="Proteomes" id="UP000463138">
    <property type="component" value="Unassembled WGS sequence"/>
</dbReference>
<dbReference type="EMBL" id="QOVF01000001">
    <property type="protein sequence ID" value="KAA0696107.1"/>
    <property type="molecule type" value="Genomic_DNA"/>
</dbReference>
<sequence>MPQSSRKAIAELIMQNIPRDLLLGIDEGLNVGAARAFTAAKAMHSGHVKHAVGQMRSFHMNETFNEALIASGADSTPIKGNSLVIGRSGMLTLARFNVSARTWNNGRRSAMRRQLAQANQAIEQLVQPGLFSPTPITGASVFFVASFSGSMSFEPESPQTIYIAVPDKDMKSWIFQEPLASFCSRYFEVENPVQQDMAQPKLKPGVAAETRKNQS</sequence>
<accession>A0A7V7GVF5</accession>